<dbReference type="Gene3D" id="1.25.40.10">
    <property type="entry name" value="Tetratricopeptide repeat domain"/>
    <property type="match status" value="1"/>
</dbReference>
<name>A0A7S1PGI8_9EUKA</name>
<dbReference type="InterPro" id="IPR011990">
    <property type="entry name" value="TPR-like_helical_dom_sf"/>
</dbReference>
<dbReference type="SMART" id="SM00028">
    <property type="entry name" value="TPR"/>
    <property type="match status" value="4"/>
</dbReference>
<keyword evidence="1" id="KW-0175">Coiled coil</keyword>
<evidence type="ECO:0000313" key="2">
    <source>
        <dbReference type="EMBL" id="CAD9080212.1"/>
    </source>
</evidence>
<evidence type="ECO:0000256" key="1">
    <source>
        <dbReference type="SAM" id="Coils"/>
    </source>
</evidence>
<proteinExistence type="predicted"/>
<organism evidence="2">
    <name type="scientific">Percolomonas cosmopolitus</name>
    <dbReference type="NCBI Taxonomy" id="63605"/>
    <lineage>
        <taxon>Eukaryota</taxon>
        <taxon>Discoba</taxon>
        <taxon>Heterolobosea</taxon>
        <taxon>Tetramitia</taxon>
        <taxon>Eutetramitia</taxon>
        <taxon>Percolomonadidae</taxon>
        <taxon>Percolomonas</taxon>
    </lineage>
</organism>
<dbReference type="SUPFAM" id="SSF48452">
    <property type="entry name" value="TPR-like"/>
    <property type="match status" value="1"/>
</dbReference>
<sequence>MVFVEKKEMVELAKCEEYMELAFLQKCTSAESIFLTQPILASFSFFFLPISSLFQQFSSHSIHPKMFFRSFFHFSRNVHPKHTLFFSLFGFSLFSFNGSSSTSSNQSLQKLSQGNLLFHQGDYDEAMKVLDEAIAEWKRVDESQSENSEIKPATLDDSQNIDESELKTIIQCFFLRASLHRYKSEMRDAIVNLREAKTKVQRRVESLGKQIETMKQGGQDVALPTTHTNSLDEMTREHKYWRAWAHTLDGSLLELLYGREQDAGKQFQQAIVILPDSSKMSRNMAQYFHRLGLLDYAEFHTKEALRKDDEFCPQLRKKVNPNIQVGTITERNADLVLQQIGRAEDYELLAQFHLAKQEFEDSLQYSDKSFGMVRNSFFGVMTKSRCLHQMGRSPEGVTLLRDYMKHVQDRESQARLSTWASVLSQKALDEAREEAEILIGDYARTKIAELDQLLEACNNTVEVMDANDGLPTYPSIVEYLKRRQQYKTLILDLVGVAQDEERIRQVSAQMDMAYNKNQRRDSL</sequence>
<accession>A0A7S1PGI8</accession>
<feature type="coiled-coil region" evidence="1">
    <location>
        <begin position="179"/>
        <end position="210"/>
    </location>
</feature>
<dbReference type="AlphaFoldDB" id="A0A7S1PGI8"/>
<gene>
    <name evidence="2" type="ORF">PCOS0759_LOCUS3452</name>
</gene>
<dbReference type="EMBL" id="HBGD01004193">
    <property type="protein sequence ID" value="CAD9080212.1"/>
    <property type="molecule type" value="Transcribed_RNA"/>
</dbReference>
<protein>
    <submittedName>
        <fullName evidence="2">Uncharacterized protein</fullName>
    </submittedName>
</protein>
<dbReference type="InterPro" id="IPR019734">
    <property type="entry name" value="TPR_rpt"/>
</dbReference>
<reference evidence="2" key="1">
    <citation type="submission" date="2021-01" db="EMBL/GenBank/DDBJ databases">
        <authorList>
            <person name="Corre E."/>
            <person name="Pelletier E."/>
            <person name="Niang G."/>
            <person name="Scheremetjew M."/>
            <person name="Finn R."/>
            <person name="Kale V."/>
            <person name="Holt S."/>
            <person name="Cochrane G."/>
            <person name="Meng A."/>
            <person name="Brown T."/>
            <person name="Cohen L."/>
        </authorList>
    </citation>
    <scope>NUCLEOTIDE SEQUENCE</scope>
    <source>
        <strain evidence="2">WS</strain>
    </source>
</reference>